<reference evidence="3" key="1">
    <citation type="journal article" date="2021" name="Nat. Commun.">
        <title>Genetic determinants of endophytism in the Arabidopsis root mycobiome.</title>
        <authorList>
            <person name="Mesny F."/>
            <person name="Miyauchi S."/>
            <person name="Thiergart T."/>
            <person name="Pickel B."/>
            <person name="Atanasova L."/>
            <person name="Karlsson M."/>
            <person name="Huettel B."/>
            <person name="Barry K.W."/>
            <person name="Haridas S."/>
            <person name="Chen C."/>
            <person name="Bauer D."/>
            <person name="Andreopoulos W."/>
            <person name="Pangilinan J."/>
            <person name="LaButti K."/>
            <person name="Riley R."/>
            <person name="Lipzen A."/>
            <person name="Clum A."/>
            <person name="Drula E."/>
            <person name="Henrissat B."/>
            <person name="Kohler A."/>
            <person name="Grigoriev I.V."/>
            <person name="Martin F.M."/>
            <person name="Hacquard S."/>
        </authorList>
    </citation>
    <scope>NUCLEOTIDE SEQUENCE</scope>
    <source>
        <strain evidence="3">MPI-SDFR-AT-0117</strain>
    </source>
</reference>
<feature type="compositionally biased region" description="Low complexity" evidence="1">
    <location>
        <begin position="185"/>
        <end position="198"/>
    </location>
</feature>
<gene>
    <name evidence="3" type="ORF">F5X68DRAFT_79441</name>
</gene>
<dbReference type="SUPFAM" id="SSF48464">
    <property type="entry name" value="ENTH/VHS domain"/>
    <property type="match status" value="1"/>
</dbReference>
<dbReference type="OrthoDB" id="343582at2759"/>
<proteinExistence type="predicted"/>
<dbReference type="AlphaFoldDB" id="A0A9P9AB41"/>
<dbReference type="PANTHER" id="PTHR15921">
    <property type="entry name" value="PRE-MRNA CLEAVAGE COMPLEX II"/>
    <property type="match status" value="1"/>
</dbReference>
<feature type="region of interest" description="Disordered" evidence="1">
    <location>
        <begin position="146"/>
        <end position="246"/>
    </location>
</feature>
<dbReference type="GO" id="GO:0006369">
    <property type="term" value="P:termination of RNA polymerase II transcription"/>
    <property type="evidence" value="ECO:0007669"/>
    <property type="project" value="InterPro"/>
</dbReference>
<dbReference type="InterPro" id="IPR008942">
    <property type="entry name" value="ENTH_VHS"/>
</dbReference>
<dbReference type="PANTHER" id="PTHR15921:SF3">
    <property type="entry name" value="PRE-MRNA CLEAVAGE COMPLEX 2 PROTEIN PCF11"/>
    <property type="match status" value="1"/>
</dbReference>
<comment type="caution">
    <text evidence="3">The sequence shown here is derived from an EMBL/GenBank/DDBJ whole genome shotgun (WGS) entry which is preliminary data.</text>
</comment>
<feature type="compositionally biased region" description="Pro residues" evidence="1">
    <location>
        <begin position="389"/>
        <end position="403"/>
    </location>
</feature>
<dbReference type="InterPro" id="IPR047415">
    <property type="entry name" value="Pcf11_CID"/>
</dbReference>
<dbReference type="Gene3D" id="1.25.40.90">
    <property type="match status" value="1"/>
</dbReference>
<dbReference type="GO" id="GO:0031124">
    <property type="term" value="P:mRNA 3'-end processing"/>
    <property type="evidence" value="ECO:0007669"/>
    <property type="project" value="InterPro"/>
</dbReference>
<evidence type="ECO:0000313" key="4">
    <source>
        <dbReference type="Proteomes" id="UP000770015"/>
    </source>
</evidence>
<dbReference type="InterPro" id="IPR021605">
    <property type="entry name" value="Pcf11_Clp1-ID"/>
</dbReference>
<sequence length="695" mass="74717">MAEEQSSADVAEDYRLALEDLNSINRADISTLTTIARENTEHAHAITEALQKHIIKTPAHKKLPAIYVLDSIVKNVGTPYTLFFGAQLYKTFMEAYLAVDGHVRRKMEETLRTWKQPVPQSLDDRPVFPPDVTGPIEEALNIARSSAMALQQQQASRPGYPGRPRGIGNERATPTPPNMRPGFPVPTHVQQQQQQPQVNGNRPGSAQPYPPRASASPYPPNAYAGQQQPGGPWQVPGQIPPNAGPGVDIGLLNRDIEDLINISRLEADRNPLDQGVQQRLKGLLDLKNLLRIQSVPQEQLVLIKKQVADLAVKVRPYAAPPAVAAPVIPPQAPSSGPATQPGSVTLDSLFGQGALSALLNRGPAGSQVPTPTPTPTTLAGLLSNVPIRSPQPPPVAEAPRVPAAPPAPQNPMALLEGLRKAGLLAGAPPTTPLPVPPPANILPPGMPPGIRPPGMGALPPGMLPPDLASLLSPLRSTGLSISGQIMDTIQLTAASLKNEVRAHLFPTMHEALGLQCSQCGRRFTQDEDGRRKKTAHMDWHFQVHHRLAEAERRGQHRSWYVDSADWVRSRETVDADHARDEAGSGGGSGAGGKNGGGKAAPEEKYIPVPDALAGVNTACPICQEKFENKWLDAAQEWVWLDAMLVGNRAYHVSCHAEATQVRDATPARATPEPVLGKRKADDELKNLRKIKMDGS</sequence>
<dbReference type="SMART" id="SM00582">
    <property type="entry name" value="RPR"/>
    <property type="match status" value="1"/>
</dbReference>
<feature type="region of interest" description="Disordered" evidence="1">
    <location>
        <begin position="572"/>
        <end position="602"/>
    </location>
</feature>
<dbReference type="PROSITE" id="PS51391">
    <property type="entry name" value="CID"/>
    <property type="match status" value="1"/>
</dbReference>
<dbReference type="GO" id="GO:0005737">
    <property type="term" value="C:cytoplasm"/>
    <property type="evidence" value="ECO:0007669"/>
    <property type="project" value="TreeGrafter"/>
</dbReference>
<dbReference type="InterPro" id="IPR006569">
    <property type="entry name" value="CID_dom"/>
</dbReference>
<dbReference type="Pfam" id="PF04818">
    <property type="entry name" value="CID"/>
    <property type="match status" value="1"/>
</dbReference>
<keyword evidence="4" id="KW-1185">Reference proteome</keyword>
<dbReference type="Proteomes" id="UP000770015">
    <property type="component" value="Unassembled WGS sequence"/>
</dbReference>
<dbReference type="EMBL" id="JAGSXJ010000009">
    <property type="protein sequence ID" value="KAH6688361.1"/>
    <property type="molecule type" value="Genomic_DNA"/>
</dbReference>
<feature type="compositionally biased region" description="Gly residues" evidence="1">
    <location>
        <begin position="583"/>
        <end position="598"/>
    </location>
</feature>
<evidence type="ECO:0000313" key="3">
    <source>
        <dbReference type="EMBL" id="KAH6688361.1"/>
    </source>
</evidence>
<dbReference type="GO" id="GO:0003729">
    <property type="term" value="F:mRNA binding"/>
    <property type="evidence" value="ECO:0007669"/>
    <property type="project" value="InterPro"/>
</dbReference>
<accession>A0A9P9AB41</accession>
<feature type="compositionally biased region" description="Basic and acidic residues" evidence="1">
    <location>
        <begin position="572"/>
        <end position="582"/>
    </location>
</feature>
<evidence type="ECO:0000256" key="1">
    <source>
        <dbReference type="SAM" id="MobiDB-lite"/>
    </source>
</evidence>
<feature type="region of interest" description="Disordered" evidence="1">
    <location>
        <begin position="360"/>
        <end position="403"/>
    </location>
</feature>
<dbReference type="GO" id="GO:0000993">
    <property type="term" value="F:RNA polymerase II complex binding"/>
    <property type="evidence" value="ECO:0007669"/>
    <property type="project" value="InterPro"/>
</dbReference>
<dbReference type="Pfam" id="PF11526">
    <property type="entry name" value="Pfc11_Clp1_ID"/>
    <property type="match status" value="1"/>
</dbReference>
<feature type="compositionally biased region" description="Low complexity" evidence="1">
    <location>
        <begin position="146"/>
        <end position="166"/>
    </location>
</feature>
<protein>
    <recommendedName>
        <fullName evidence="2">CID domain-containing protein</fullName>
    </recommendedName>
</protein>
<feature type="compositionally biased region" description="Low complexity" evidence="1">
    <location>
        <begin position="212"/>
        <end position="237"/>
    </location>
</feature>
<dbReference type="CDD" id="cd16982">
    <property type="entry name" value="CID_Pcf11"/>
    <property type="match status" value="1"/>
</dbReference>
<organism evidence="3 4">
    <name type="scientific">Plectosphaerella plurivora</name>
    <dbReference type="NCBI Taxonomy" id="936078"/>
    <lineage>
        <taxon>Eukaryota</taxon>
        <taxon>Fungi</taxon>
        <taxon>Dikarya</taxon>
        <taxon>Ascomycota</taxon>
        <taxon>Pezizomycotina</taxon>
        <taxon>Sordariomycetes</taxon>
        <taxon>Hypocreomycetidae</taxon>
        <taxon>Glomerellales</taxon>
        <taxon>Plectosphaerellaceae</taxon>
        <taxon>Plectosphaerella</taxon>
    </lineage>
</organism>
<dbReference type="GO" id="GO:0005849">
    <property type="term" value="C:mRNA cleavage factor complex"/>
    <property type="evidence" value="ECO:0007669"/>
    <property type="project" value="InterPro"/>
</dbReference>
<name>A0A9P9AB41_9PEZI</name>
<dbReference type="Pfam" id="PF21936">
    <property type="entry name" value="Pcf11_C"/>
    <property type="match status" value="1"/>
</dbReference>
<dbReference type="FunFam" id="1.25.40.90:FF:000016">
    <property type="entry name" value="mRNA cleavage factor complex component Pcf11"/>
    <property type="match status" value="1"/>
</dbReference>
<dbReference type="InterPro" id="IPR045154">
    <property type="entry name" value="PCF11-like"/>
</dbReference>
<evidence type="ECO:0000259" key="2">
    <source>
        <dbReference type="PROSITE" id="PS51391"/>
    </source>
</evidence>
<feature type="domain" description="CID" evidence="2">
    <location>
        <begin position="6"/>
        <end position="144"/>
    </location>
</feature>
<dbReference type="InterPro" id="IPR054127">
    <property type="entry name" value="Pcf11_C"/>
</dbReference>